<keyword evidence="7 10" id="KW-0791">Threonine biosynthesis</keyword>
<gene>
    <name evidence="14" type="ORF">SAMN05660206_101357</name>
</gene>
<keyword evidence="15" id="KW-1185">Reference proteome</keyword>
<dbReference type="Pfam" id="PF03447">
    <property type="entry name" value="NAD_binding_3"/>
    <property type="match status" value="1"/>
</dbReference>
<sequence length="393" mass="44233">MSKKLIIGMFGFGVVGQGLYDIIKTKNLNLEIKKFVIKNANKQRSLPADLFTTDAEVILNDPEINTVVELIDDADAAFQITKRALESGKNVVSANKKMIATHLEELADIQQNHGTSLLYEGAVCGSIPIIRNLEEYYDNELLHSVSGIFNGSSNYILSKVFNENQNYDEALKKAQELGFAETDPTLDVGGYDPKYKLAIVASHAYGIYVNPDSILNLGIDKLGVQDIRFAREKDFKIKLIPLAKEIENNRVVLYVLPKFITKDNILSNVENENNGVLVKAAFADEQFFYGKGAGGHPTGSAVLSDITALRYDYRYEYKKHLNAGQVQYTTDYELKVYLRYADEALLDQISFNSISERFYGEDFKYVIGHIKLQEIIDKRNIIHQDGNFLAEIL</sequence>
<name>A0A1I6PA21_9SPHI</name>
<dbReference type="AlphaFoldDB" id="A0A1I6PA21"/>
<dbReference type="PANTHER" id="PTHR43331:SF1">
    <property type="entry name" value="HOMOSERINE DEHYDROGENASE"/>
    <property type="match status" value="1"/>
</dbReference>
<keyword evidence="10" id="KW-0521">NADP</keyword>
<dbReference type="UniPathway" id="UPA00051">
    <property type="reaction ID" value="UER00465"/>
</dbReference>
<dbReference type="Proteomes" id="UP000198785">
    <property type="component" value="Unassembled WGS sequence"/>
</dbReference>
<keyword evidence="6 10" id="KW-0028">Amino-acid biosynthesis</keyword>
<evidence type="ECO:0000256" key="2">
    <source>
        <dbReference type="ARBA" id="ARBA00005062"/>
    </source>
</evidence>
<dbReference type="PANTHER" id="PTHR43331">
    <property type="entry name" value="HOMOSERINE DEHYDROGENASE"/>
    <property type="match status" value="1"/>
</dbReference>
<dbReference type="SUPFAM" id="SSF51735">
    <property type="entry name" value="NAD(P)-binding Rossmann-fold domains"/>
    <property type="match status" value="1"/>
</dbReference>
<evidence type="ECO:0000256" key="1">
    <source>
        <dbReference type="ARBA" id="ARBA00005056"/>
    </source>
</evidence>
<feature type="domain" description="Aspartate/homoserine dehydrogenase NAD-binding" evidence="13">
    <location>
        <begin position="11"/>
        <end position="120"/>
    </location>
</feature>
<dbReference type="GO" id="GO:0009088">
    <property type="term" value="P:threonine biosynthetic process"/>
    <property type="evidence" value="ECO:0007669"/>
    <property type="project" value="UniProtKB-UniPathway"/>
</dbReference>
<dbReference type="SUPFAM" id="SSF55347">
    <property type="entry name" value="Glyceraldehyde-3-phosphate dehydrogenase-like, C-terminal domain"/>
    <property type="match status" value="1"/>
</dbReference>
<comment type="pathway">
    <text evidence="1 10">Amino-acid biosynthesis; L-threonine biosynthesis; L-threonine from L-aspartate: step 3/5.</text>
</comment>
<dbReference type="STRING" id="683125.SAMN05660206_101357"/>
<dbReference type="InterPro" id="IPR036291">
    <property type="entry name" value="NAD(P)-bd_dom_sf"/>
</dbReference>
<evidence type="ECO:0000256" key="11">
    <source>
        <dbReference type="RuleBase" id="RU004171"/>
    </source>
</evidence>
<dbReference type="GO" id="GO:0004412">
    <property type="term" value="F:homoserine dehydrogenase activity"/>
    <property type="evidence" value="ECO:0007669"/>
    <property type="project" value="UniProtKB-EC"/>
</dbReference>
<dbReference type="InterPro" id="IPR019811">
    <property type="entry name" value="HDH_CS"/>
</dbReference>
<dbReference type="RefSeq" id="WP_093363424.1">
    <property type="nucleotide sequence ID" value="NZ_FOZZ01000001.1"/>
</dbReference>
<evidence type="ECO:0000256" key="8">
    <source>
        <dbReference type="ARBA" id="ARBA00023002"/>
    </source>
</evidence>
<dbReference type="GO" id="GO:0050661">
    <property type="term" value="F:NADP binding"/>
    <property type="evidence" value="ECO:0007669"/>
    <property type="project" value="InterPro"/>
</dbReference>
<dbReference type="InterPro" id="IPR005106">
    <property type="entry name" value="Asp/hSer_DH_NAD-bd"/>
</dbReference>
<evidence type="ECO:0000256" key="9">
    <source>
        <dbReference type="ARBA" id="ARBA00023167"/>
    </source>
</evidence>
<evidence type="ECO:0000256" key="5">
    <source>
        <dbReference type="ARBA" id="ARBA00013376"/>
    </source>
</evidence>
<dbReference type="Pfam" id="PF00742">
    <property type="entry name" value="Homoserine_dh"/>
    <property type="match status" value="1"/>
</dbReference>
<evidence type="ECO:0000313" key="14">
    <source>
        <dbReference type="EMBL" id="SFS37021.1"/>
    </source>
</evidence>
<dbReference type="UniPathway" id="UPA00050">
    <property type="reaction ID" value="UER00063"/>
</dbReference>
<accession>A0A1I6PA21</accession>
<evidence type="ECO:0000259" key="12">
    <source>
        <dbReference type="Pfam" id="PF00742"/>
    </source>
</evidence>
<comment type="similarity">
    <text evidence="3 11">Belongs to the homoserine dehydrogenase family.</text>
</comment>
<feature type="domain" description="Homoserine dehydrogenase catalytic" evidence="12">
    <location>
        <begin position="128"/>
        <end position="306"/>
    </location>
</feature>
<comment type="pathway">
    <text evidence="2 10">Amino-acid biosynthesis; L-methionine biosynthesis via de novo pathway; L-homoserine from L-aspartate: step 3/3.</text>
</comment>
<dbReference type="EMBL" id="FOZZ01000001">
    <property type="protein sequence ID" value="SFS37021.1"/>
    <property type="molecule type" value="Genomic_DNA"/>
</dbReference>
<comment type="catalytic activity">
    <reaction evidence="10">
        <text>L-homoserine + NADP(+) = L-aspartate 4-semialdehyde + NADPH + H(+)</text>
        <dbReference type="Rhea" id="RHEA:15761"/>
        <dbReference type="ChEBI" id="CHEBI:15378"/>
        <dbReference type="ChEBI" id="CHEBI:57476"/>
        <dbReference type="ChEBI" id="CHEBI:57783"/>
        <dbReference type="ChEBI" id="CHEBI:58349"/>
        <dbReference type="ChEBI" id="CHEBI:537519"/>
        <dbReference type="EC" id="1.1.1.3"/>
    </reaction>
</comment>
<keyword evidence="9 10" id="KW-0486">Methionine biosynthesis</keyword>
<evidence type="ECO:0000256" key="6">
    <source>
        <dbReference type="ARBA" id="ARBA00022605"/>
    </source>
</evidence>
<dbReference type="GO" id="GO:0009086">
    <property type="term" value="P:methionine biosynthetic process"/>
    <property type="evidence" value="ECO:0007669"/>
    <property type="project" value="UniProtKB-KW"/>
</dbReference>
<evidence type="ECO:0000313" key="15">
    <source>
        <dbReference type="Proteomes" id="UP000198785"/>
    </source>
</evidence>
<reference evidence="14 15" key="1">
    <citation type="submission" date="2016-10" db="EMBL/GenBank/DDBJ databases">
        <authorList>
            <person name="de Groot N.N."/>
        </authorList>
    </citation>
    <scope>NUCLEOTIDE SEQUENCE [LARGE SCALE GENOMIC DNA]</scope>
    <source>
        <strain evidence="14 15">DSM 22789</strain>
    </source>
</reference>
<dbReference type="InterPro" id="IPR001342">
    <property type="entry name" value="HDH_cat"/>
</dbReference>
<evidence type="ECO:0000256" key="10">
    <source>
        <dbReference type="RuleBase" id="RU000579"/>
    </source>
</evidence>
<dbReference type="Gene3D" id="3.40.50.720">
    <property type="entry name" value="NAD(P)-binding Rossmann-like Domain"/>
    <property type="match status" value="1"/>
</dbReference>
<keyword evidence="8 10" id="KW-0560">Oxidoreductase</keyword>
<dbReference type="FunFam" id="3.30.360.10:FF:000005">
    <property type="entry name" value="Homoserine dehydrogenase"/>
    <property type="match status" value="1"/>
</dbReference>
<protein>
    <recommendedName>
        <fullName evidence="5 10">Homoserine dehydrogenase</fullName>
        <ecNumber evidence="4 10">1.1.1.3</ecNumber>
    </recommendedName>
</protein>
<dbReference type="OrthoDB" id="9808167at2"/>
<proteinExistence type="inferred from homology"/>
<dbReference type="Gene3D" id="3.30.360.10">
    <property type="entry name" value="Dihydrodipicolinate Reductase, domain 2"/>
    <property type="match status" value="1"/>
</dbReference>
<organism evidence="14 15">
    <name type="scientific">Sphingobacterium wenxiniae</name>
    <dbReference type="NCBI Taxonomy" id="683125"/>
    <lineage>
        <taxon>Bacteria</taxon>
        <taxon>Pseudomonadati</taxon>
        <taxon>Bacteroidota</taxon>
        <taxon>Sphingobacteriia</taxon>
        <taxon>Sphingobacteriales</taxon>
        <taxon>Sphingobacteriaceae</taxon>
        <taxon>Sphingobacterium</taxon>
    </lineage>
</organism>
<evidence type="ECO:0000259" key="13">
    <source>
        <dbReference type="Pfam" id="PF03447"/>
    </source>
</evidence>
<evidence type="ECO:0000256" key="7">
    <source>
        <dbReference type="ARBA" id="ARBA00022697"/>
    </source>
</evidence>
<evidence type="ECO:0000256" key="4">
    <source>
        <dbReference type="ARBA" id="ARBA00013213"/>
    </source>
</evidence>
<evidence type="ECO:0000256" key="3">
    <source>
        <dbReference type="ARBA" id="ARBA00006753"/>
    </source>
</evidence>
<dbReference type="PROSITE" id="PS01042">
    <property type="entry name" value="HOMOSER_DHGENASE"/>
    <property type="match status" value="1"/>
</dbReference>
<dbReference type="NCBIfam" id="NF004976">
    <property type="entry name" value="PRK06349.1"/>
    <property type="match status" value="1"/>
</dbReference>
<dbReference type="EC" id="1.1.1.3" evidence="4 10"/>